<keyword evidence="4" id="KW-1185">Reference proteome</keyword>
<evidence type="ECO:0000256" key="1">
    <source>
        <dbReference type="HAMAP-Rule" id="MF_01270"/>
    </source>
</evidence>
<dbReference type="EC" id="2.7.1.170" evidence="1"/>
<feature type="region of interest" description="Disordered" evidence="2">
    <location>
        <begin position="397"/>
        <end position="417"/>
    </location>
</feature>
<keyword evidence="1 3" id="KW-0808">Transferase</keyword>
<dbReference type="HAMAP" id="MF_01270">
    <property type="entry name" value="AnhMurNAc_kinase"/>
    <property type="match status" value="1"/>
</dbReference>
<dbReference type="Gene3D" id="3.30.420.40">
    <property type="match status" value="2"/>
</dbReference>
<dbReference type="CDD" id="cd24050">
    <property type="entry name" value="ASKHA_NBD_ANMK"/>
    <property type="match status" value="1"/>
</dbReference>
<dbReference type="InterPro" id="IPR005338">
    <property type="entry name" value="Anhydro_N_Ac-Mur_kinase"/>
</dbReference>
<sequence length="417" mass="44602">MRTALSGNRLCIGLLSGTSADAIDAALVRIRGAGPEAQLHLLAYRARPFPPLVRRELFQLFEQAPPALERLCTLHVILGELFAEAAMTLCRAAGCSLDEVFVIGSHGQTVWHQPAPSSLLTLAARGTLQIGDPAVIAERTGVPVVADFRAADMAAGGQGAPLTPYLDWVVLRHPTRHRAIQNIGGIGNVTYLPASAPREDVFAFDTGPGNMVIDGVVQLLTTGELDCDRNGALAAQGRVDRVLLERLLADPFLDQPPPKTTGRERYGLPFARQLLNEFGLPAGILRDPRVPATLRQRACDLVATVTAFTAHAIAESYRRWLPPIDEVVVSGGGARNPSLMRVLRDLLAPVPVVPVEALGLDSAAKEAMLFALLAHDACFGLPTNVPSATGARRAVTLGSLTPPNGWKERANREEEQP</sequence>
<protein>
    <recommendedName>
        <fullName evidence="1">Anhydro-N-acetylmuramic acid kinase</fullName>
        <ecNumber evidence="1">2.7.1.170</ecNumber>
    </recommendedName>
    <alternativeName>
        <fullName evidence="1">AnhMurNAc kinase</fullName>
    </alternativeName>
</protein>
<dbReference type="NCBIfam" id="NF007148">
    <property type="entry name" value="PRK09585.3-2"/>
    <property type="match status" value="1"/>
</dbReference>
<keyword evidence="1" id="KW-0119">Carbohydrate metabolism</keyword>
<keyword evidence="1" id="KW-0547">Nucleotide-binding</keyword>
<name>B9L4J5_THERP</name>
<dbReference type="GO" id="GO:0006040">
    <property type="term" value="P:amino sugar metabolic process"/>
    <property type="evidence" value="ECO:0007669"/>
    <property type="project" value="InterPro"/>
</dbReference>
<dbReference type="KEGG" id="tro:trd_A0709"/>
<dbReference type="HOGENOM" id="CLU_038782_1_0_0"/>
<feature type="binding site" evidence="1">
    <location>
        <begin position="17"/>
        <end position="24"/>
    </location>
    <ligand>
        <name>ATP</name>
        <dbReference type="ChEBI" id="CHEBI:30616"/>
    </ligand>
</feature>
<geneLocation type="plasmid" evidence="4">
    <name>Tros</name>
</geneLocation>
<evidence type="ECO:0000313" key="4">
    <source>
        <dbReference type="Proteomes" id="UP000000447"/>
    </source>
</evidence>
<dbReference type="eggNOG" id="COG2377">
    <property type="taxonomic scope" value="Bacteria"/>
</dbReference>
<comment type="pathway">
    <text evidence="1">Amino-sugar metabolism; 1,6-anhydro-N-acetylmuramate degradation.</text>
</comment>
<dbReference type="UniPathway" id="UPA00343"/>
<reference evidence="3 4" key="1">
    <citation type="journal article" date="2009" name="PLoS ONE">
        <title>Complete genome sequence of the aerobic CO-oxidizing thermophile Thermomicrobium roseum.</title>
        <authorList>
            <person name="Wu D."/>
            <person name="Raymond J."/>
            <person name="Wu M."/>
            <person name="Chatterji S."/>
            <person name="Ren Q."/>
            <person name="Graham J.E."/>
            <person name="Bryant D.A."/>
            <person name="Robb F."/>
            <person name="Colman A."/>
            <person name="Tallon L.J."/>
            <person name="Badger J.H."/>
            <person name="Madupu R."/>
            <person name="Ward N.L."/>
            <person name="Eisen J.A."/>
        </authorList>
    </citation>
    <scope>NUCLEOTIDE SEQUENCE [LARGE SCALE GENOMIC DNA]</scope>
    <source>
        <strain evidence="4">ATCC 27502 / DSM 5159 / P-2</strain>
        <plasmid evidence="3">unnamed</plasmid>
    </source>
</reference>
<comment type="similarity">
    <text evidence="1">Belongs to the anhydro-N-acetylmuramic acid kinase family.</text>
</comment>
<feature type="compositionally biased region" description="Basic and acidic residues" evidence="2">
    <location>
        <begin position="406"/>
        <end position="417"/>
    </location>
</feature>
<dbReference type="AlphaFoldDB" id="B9L4J5"/>
<dbReference type="GO" id="GO:0005524">
    <property type="term" value="F:ATP binding"/>
    <property type="evidence" value="ECO:0007669"/>
    <property type="project" value="UniProtKB-UniRule"/>
</dbReference>
<dbReference type="InterPro" id="IPR043129">
    <property type="entry name" value="ATPase_NBD"/>
</dbReference>
<evidence type="ECO:0000256" key="2">
    <source>
        <dbReference type="SAM" id="MobiDB-lite"/>
    </source>
</evidence>
<dbReference type="PANTHER" id="PTHR30605:SF0">
    <property type="entry name" value="ANHYDRO-N-ACETYLMURAMIC ACID KINASE"/>
    <property type="match status" value="1"/>
</dbReference>
<organism evidence="3 4">
    <name type="scientific">Thermomicrobium roseum (strain ATCC 27502 / DSM 5159 / P-2)</name>
    <dbReference type="NCBI Taxonomy" id="309801"/>
    <lineage>
        <taxon>Bacteria</taxon>
        <taxon>Pseudomonadati</taxon>
        <taxon>Thermomicrobiota</taxon>
        <taxon>Thermomicrobia</taxon>
        <taxon>Thermomicrobiales</taxon>
        <taxon>Thermomicrobiaceae</taxon>
        <taxon>Thermomicrobium</taxon>
    </lineage>
</organism>
<dbReference type="RefSeq" id="WP_012642871.1">
    <property type="nucleotide sequence ID" value="NC_011961.1"/>
</dbReference>
<gene>
    <name evidence="1 3" type="primary">anmK</name>
    <name evidence="3" type="ordered locus">trd_A0709</name>
</gene>
<dbReference type="UniPathway" id="UPA00544"/>
<keyword evidence="1 3" id="KW-0418">Kinase</keyword>
<dbReference type="Proteomes" id="UP000000447">
    <property type="component" value="Plasmid unnamed"/>
</dbReference>
<dbReference type="PANTHER" id="PTHR30605">
    <property type="entry name" value="ANHYDRO-N-ACETYLMURAMIC ACID KINASE"/>
    <property type="match status" value="1"/>
</dbReference>
<proteinExistence type="inferred from homology"/>
<dbReference type="GO" id="GO:0097175">
    <property type="term" value="P:1,6-anhydro-N-acetyl-beta-muramic acid catabolic process"/>
    <property type="evidence" value="ECO:0007669"/>
    <property type="project" value="UniProtKB-UniRule"/>
</dbReference>
<dbReference type="GO" id="GO:0016301">
    <property type="term" value="F:kinase activity"/>
    <property type="evidence" value="ECO:0007669"/>
    <property type="project" value="UniProtKB-KW"/>
</dbReference>
<dbReference type="Pfam" id="PF03702">
    <property type="entry name" value="AnmK"/>
    <property type="match status" value="1"/>
</dbReference>
<evidence type="ECO:0000313" key="3">
    <source>
        <dbReference type="EMBL" id="ACM06884.1"/>
    </source>
</evidence>
<dbReference type="EMBL" id="CP001276">
    <property type="protein sequence ID" value="ACM06884.1"/>
    <property type="molecule type" value="Genomic_DNA"/>
</dbReference>
<comment type="function">
    <text evidence="1">Catalyzes the specific phosphorylation of 1,6-anhydro-N-acetylmuramic acid (anhMurNAc) with the simultaneous cleavage of the 1,6-anhydro ring, generating MurNAc-6-P. Is required for the utilization of anhMurNAc either imported from the medium or derived from its own cell wall murein, and thus plays a role in cell wall recycling.</text>
</comment>
<dbReference type="OrthoDB" id="9763949at2"/>
<keyword evidence="1" id="KW-0067">ATP-binding</keyword>
<keyword evidence="3" id="KW-0614">Plasmid</keyword>
<comment type="catalytic activity">
    <reaction evidence="1">
        <text>1,6-anhydro-N-acetyl-beta-muramate + ATP + H2O = N-acetyl-D-muramate 6-phosphate + ADP + H(+)</text>
        <dbReference type="Rhea" id="RHEA:24952"/>
        <dbReference type="ChEBI" id="CHEBI:15377"/>
        <dbReference type="ChEBI" id="CHEBI:15378"/>
        <dbReference type="ChEBI" id="CHEBI:30616"/>
        <dbReference type="ChEBI" id="CHEBI:58690"/>
        <dbReference type="ChEBI" id="CHEBI:58722"/>
        <dbReference type="ChEBI" id="CHEBI:456216"/>
        <dbReference type="EC" id="2.7.1.170"/>
    </reaction>
</comment>
<dbReference type="GO" id="GO:0016773">
    <property type="term" value="F:phosphotransferase activity, alcohol group as acceptor"/>
    <property type="evidence" value="ECO:0007669"/>
    <property type="project" value="UniProtKB-UniRule"/>
</dbReference>
<dbReference type="SUPFAM" id="SSF53067">
    <property type="entry name" value="Actin-like ATPase domain"/>
    <property type="match status" value="1"/>
</dbReference>
<accession>B9L4J5</accession>
<dbReference type="GO" id="GO:0009254">
    <property type="term" value="P:peptidoglycan turnover"/>
    <property type="evidence" value="ECO:0007669"/>
    <property type="project" value="UniProtKB-UniRule"/>
</dbReference>
<comment type="pathway">
    <text evidence="1">Cell wall biogenesis; peptidoglycan recycling.</text>
</comment>